<dbReference type="AlphaFoldDB" id="A0A0A1ZSA3"/>
<evidence type="ECO:0000256" key="1">
    <source>
        <dbReference type="SAM" id="Phobius"/>
    </source>
</evidence>
<organism evidence="2 3">
    <name type="scientific">Prochlorococcus marinus str. MIT 9116</name>
    <dbReference type="NCBI Taxonomy" id="167544"/>
    <lineage>
        <taxon>Bacteria</taxon>
        <taxon>Bacillati</taxon>
        <taxon>Cyanobacteriota</taxon>
        <taxon>Cyanophyceae</taxon>
        <taxon>Synechococcales</taxon>
        <taxon>Prochlorococcaceae</taxon>
        <taxon>Prochlorococcus</taxon>
    </lineage>
</organism>
<dbReference type="EMBL" id="JNAJ01000008">
    <property type="protein sequence ID" value="KGF92320.1"/>
    <property type="molecule type" value="Genomic_DNA"/>
</dbReference>
<proteinExistence type="predicted"/>
<keyword evidence="1" id="KW-1133">Transmembrane helix</keyword>
<gene>
    <name evidence="2" type="ORF">EU93_0584</name>
</gene>
<evidence type="ECO:0000313" key="2">
    <source>
        <dbReference type="EMBL" id="KGF92320.1"/>
    </source>
</evidence>
<sequence length="44" mass="4985">MKSSEASNSLRKNLQNNIYKLILISIGISVVIFSYQKDGFFFGI</sequence>
<comment type="caution">
    <text evidence="2">The sequence shown here is derived from an EMBL/GenBank/DDBJ whole genome shotgun (WGS) entry which is preliminary data.</text>
</comment>
<keyword evidence="1" id="KW-0812">Transmembrane</keyword>
<name>A0A0A1ZSA3_PROMR</name>
<evidence type="ECO:0000313" key="3">
    <source>
        <dbReference type="Proteomes" id="UP000030491"/>
    </source>
</evidence>
<reference evidence="3" key="1">
    <citation type="journal article" date="2014" name="Sci. Data">
        <title>Genomes of diverse isolates of the marine cyanobacterium Prochlorococcus.</title>
        <authorList>
            <person name="Biller S."/>
            <person name="Berube P."/>
            <person name="Thompson J."/>
            <person name="Kelly L."/>
            <person name="Roggensack S."/>
            <person name="Awad L."/>
            <person name="Roache-Johnson K."/>
            <person name="Ding H."/>
            <person name="Giovannoni S.J."/>
            <person name="Moore L.R."/>
            <person name="Chisholm S.W."/>
        </authorList>
    </citation>
    <scope>NUCLEOTIDE SEQUENCE [LARGE SCALE GENOMIC DNA]</scope>
</reference>
<feature type="transmembrane region" description="Helical" evidence="1">
    <location>
        <begin position="18"/>
        <end position="35"/>
    </location>
</feature>
<keyword evidence="1" id="KW-0472">Membrane</keyword>
<protein>
    <submittedName>
        <fullName evidence="2">Uncharacterized protein</fullName>
    </submittedName>
</protein>
<accession>A0A0A1ZSA3</accession>
<dbReference type="Proteomes" id="UP000030491">
    <property type="component" value="Unassembled WGS sequence"/>
</dbReference>